<protein>
    <recommendedName>
        <fullName evidence="3">T-cell immunomodulatory protein</fullName>
    </recommendedName>
</protein>
<dbReference type="InterPro" id="IPR028994">
    <property type="entry name" value="Integrin_alpha_N"/>
</dbReference>
<proteinExistence type="predicted"/>
<dbReference type="InterPro" id="IPR024881">
    <property type="entry name" value="Tip"/>
</dbReference>
<evidence type="ECO:0000313" key="2">
    <source>
        <dbReference type="Proteomes" id="UP000728032"/>
    </source>
</evidence>
<dbReference type="GO" id="GO:0005886">
    <property type="term" value="C:plasma membrane"/>
    <property type="evidence" value="ECO:0007669"/>
    <property type="project" value="TreeGrafter"/>
</dbReference>
<dbReference type="EMBL" id="OC948981">
    <property type="protein sequence ID" value="CAD7663724.1"/>
    <property type="molecule type" value="Genomic_DNA"/>
</dbReference>
<dbReference type="AlphaFoldDB" id="A0A7R9MNQ7"/>
<dbReference type="OrthoDB" id="10250728at2759"/>
<feature type="non-terminal residue" evidence="1">
    <location>
        <position position="1"/>
    </location>
</feature>
<dbReference type="SUPFAM" id="SSF69318">
    <property type="entry name" value="Integrin alpha N-terminal domain"/>
    <property type="match status" value="1"/>
</dbReference>
<organism evidence="1">
    <name type="scientific">Oppiella nova</name>
    <dbReference type="NCBI Taxonomy" id="334625"/>
    <lineage>
        <taxon>Eukaryota</taxon>
        <taxon>Metazoa</taxon>
        <taxon>Ecdysozoa</taxon>
        <taxon>Arthropoda</taxon>
        <taxon>Chelicerata</taxon>
        <taxon>Arachnida</taxon>
        <taxon>Acari</taxon>
        <taxon>Acariformes</taxon>
        <taxon>Sarcoptiformes</taxon>
        <taxon>Oribatida</taxon>
        <taxon>Brachypylina</taxon>
        <taxon>Oppioidea</taxon>
        <taxon>Oppiidae</taxon>
        <taxon>Oppiella</taxon>
    </lineage>
</organism>
<dbReference type="PANTHER" id="PTHR13412">
    <property type="entry name" value="T-CELL IMMUNOMODULATORY PROTEIN HOMOLOG"/>
    <property type="match status" value="1"/>
</dbReference>
<evidence type="ECO:0008006" key="3">
    <source>
        <dbReference type="Google" id="ProtNLM"/>
    </source>
</evidence>
<gene>
    <name evidence="1" type="ORF">ONB1V03_LOCUS20282</name>
</gene>
<dbReference type="PANTHER" id="PTHR13412:SF0">
    <property type="entry name" value="T-CELL IMMUNOMODULATORY PROTEIN"/>
    <property type="match status" value="1"/>
</dbReference>
<dbReference type="EMBL" id="CAJPVJ010034156">
    <property type="protein sequence ID" value="CAG2180861.1"/>
    <property type="molecule type" value="Genomic_DNA"/>
</dbReference>
<feature type="non-terminal residue" evidence="1">
    <location>
        <position position="352"/>
    </location>
</feature>
<keyword evidence="2" id="KW-1185">Reference proteome</keyword>
<sequence length="352" mass="40134">ISCGEKLFNKKPLNFDGLKGGLLGAFVDYNFDRITDAFLVTESGLEIQLVEGVIDDEPYLRNRSDIKCTFDRDSDDRVVGVIPSDFTGNSYVDVLVVTKSINSSFESFDEFHTIEDKTYKLWLFHSNPEQHLECNTTHPLADNIRSFPLTLDYNGDMITDFIVETDHCLKELWIGPPQGFSRKCLEGLHTNQRMSYPNSNAFIDLSNPKDFTPDIFISGTNTMEYWFNNRGFKTGLNISYPNKDVYKFVGQSTFVDIDFDGEVEHIIPVCKGSGIDTCAEPQILLLSQNGAEYEWIEILDMNKELFPKLTFAELKLFDYLDLYVTLRAGDIDSDGYPDLVTVMRNRNTSQSH</sequence>
<dbReference type="Proteomes" id="UP000728032">
    <property type="component" value="Unassembled WGS sequence"/>
</dbReference>
<accession>A0A7R9MNQ7</accession>
<name>A0A7R9MNQ7_9ACAR</name>
<reference evidence="1" key="1">
    <citation type="submission" date="2020-11" db="EMBL/GenBank/DDBJ databases">
        <authorList>
            <person name="Tran Van P."/>
        </authorList>
    </citation>
    <scope>NUCLEOTIDE SEQUENCE</scope>
</reference>
<evidence type="ECO:0000313" key="1">
    <source>
        <dbReference type="EMBL" id="CAD7663724.1"/>
    </source>
</evidence>